<dbReference type="CDD" id="cd00761">
    <property type="entry name" value="Glyco_tranf_GTA_type"/>
    <property type="match status" value="1"/>
</dbReference>
<keyword evidence="3" id="KW-0808">Transferase</keyword>
<proteinExistence type="predicted"/>
<sequence>MSHAILVNSSSPSVSDYFDNIYLVNLEHETENRFKVAHHLRAHGIRFELFAAVNGYQGEAYAKWQEYSARPLGALRRFPEFNEKEKSRGKHFIESAGAIGYIHTYIAILKDARRRNFKRILILEDDVILANDFGEAFQRFLTSVGDDWKVLQLGASQYKWGDVDLDAAKANGYYYPRSLATCGSFAIAFDHSVFDELIEIESSFEAPFDHITLGELYERHFGKCYVAYPNIVMPDVGTSTIRGARNQFEHGKRMKWDVTNFNYPLNKFSVGLLVRHPAQARNLLEAVKRNELPVTLAVLGVSPDGVRPIHNAELTTVEDWQGALPEDALGELSAYDCYAYTASTADVEISDIVRLVESRLALSSSDSGPLIPFQPRARALVAGRVSTIIPSYKRPENLLRALTSVAGQSWADKEVIVVSDNGEGSPYNEETRAVVEKVRRKYPDVVIHYVEHSVNRNGAAARNTGLQYASGEFVTFLDDDDEYLGGRLEKSVRKLQVLPKAVGAVYCGFLGWNSPANNESRYPKGNVSEHILTLDYKKHYLHTNTATYRRPYLDMINGFDESYPRHQDLEFNLRYMAVSGFETVPECLVRLNPQPSTVSNKVYGTRFLAIKQKFLNEFAWLIDRFEAPLRNRIYHTHWDEVYRYVADRDEVLSALRGQVTNGELQLFLRLTGEA</sequence>
<dbReference type="InterPro" id="IPR002654">
    <property type="entry name" value="Glyco_trans_25"/>
</dbReference>
<accession>A0A3N1NJR7</accession>
<protein>
    <submittedName>
        <fullName evidence="3">Glycosyltransferase involved in cell wall biosynthesis</fullName>
    </submittedName>
</protein>
<evidence type="ECO:0000313" key="4">
    <source>
        <dbReference type="Proteomes" id="UP000273643"/>
    </source>
</evidence>
<keyword evidence="4" id="KW-1185">Reference proteome</keyword>
<organism evidence="3 4">
    <name type="scientific">Marinimicrobium koreense</name>
    <dbReference type="NCBI Taxonomy" id="306545"/>
    <lineage>
        <taxon>Bacteria</taxon>
        <taxon>Pseudomonadati</taxon>
        <taxon>Pseudomonadota</taxon>
        <taxon>Gammaproteobacteria</taxon>
        <taxon>Cellvibrionales</taxon>
        <taxon>Cellvibrionaceae</taxon>
        <taxon>Marinimicrobium</taxon>
    </lineage>
</organism>
<dbReference type="SUPFAM" id="SSF53448">
    <property type="entry name" value="Nucleotide-diphospho-sugar transferases"/>
    <property type="match status" value="1"/>
</dbReference>
<dbReference type="Proteomes" id="UP000273643">
    <property type="component" value="Unassembled WGS sequence"/>
</dbReference>
<comment type="caution">
    <text evidence="3">The sequence shown here is derived from an EMBL/GenBank/DDBJ whole genome shotgun (WGS) entry which is preliminary data.</text>
</comment>
<reference evidence="3 4" key="1">
    <citation type="submission" date="2018-11" db="EMBL/GenBank/DDBJ databases">
        <title>Genomic Encyclopedia of Type Strains, Phase IV (KMG-IV): sequencing the most valuable type-strain genomes for metagenomic binning, comparative biology and taxonomic classification.</title>
        <authorList>
            <person name="Goeker M."/>
        </authorList>
    </citation>
    <scope>NUCLEOTIDE SEQUENCE [LARGE SCALE GENOMIC DNA]</scope>
    <source>
        <strain evidence="3 4">DSM 16974</strain>
    </source>
</reference>
<dbReference type="OrthoDB" id="9801954at2"/>
<dbReference type="PANTHER" id="PTHR43685">
    <property type="entry name" value="GLYCOSYLTRANSFERASE"/>
    <property type="match status" value="1"/>
</dbReference>
<evidence type="ECO:0000259" key="1">
    <source>
        <dbReference type="Pfam" id="PF00535"/>
    </source>
</evidence>
<dbReference type="AlphaFoldDB" id="A0A3N1NJR7"/>
<dbReference type="RefSeq" id="WP_123637301.1">
    <property type="nucleotide sequence ID" value="NZ_RJUK01000001.1"/>
</dbReference>
<evidence type="ECO:0000259" key="2">
    <source>
        <dbReference type="Pfam" id="PF01755"/>
    </source>
</evidence>
<dbReference type="InterPro" id="IPR001173">
    <property type="entry name" value="Glyco_trans_2-like"/>
</dbReference>
<dbReference type="EMBL" id="RJUK01000001">
    <property type="protein sequence ID" value="ROQ20054.1"/>
    <property type="molecule type" value="Genomic_DNA"/>
</dbReference>
<dbReference type="Pfam" id="PF01755">
    <property type="entry name" value="Glyco_transf_25"/>
    <property type="match status" value="1"/>
</dbReference>
<evidence type="ECO:0000313" key="3">
    <source>
        <dbReference type="EMBL" id="ROQ20054.1"/>
    </source>
</evidence>
<dbReference type="Gene3D" id="3.90.550.10">
    <property type="entry name" value="Spore Coat Polysaccharide Biosynthesis Protein SpsA, Chain A"/>
    <property type="match status" value="2"/>
</dbReference>
<name>A0A3N1NJR7_9GAMM</name>
<dbReference type="Pfam" id="PF00535">
    <property type="entry name" value="Glycos_transf_2"/>
    <property type="match status" value="1"/>
</dbReference>
<dbReference type="InterPro" id="IPR029044">
    <property type="entry name" value="Nucleotide-diphossugar_trans"/>
</dbReference>
<dbReference type="GO" id="GO:0016740">
    <property type="term" value="F:transferase activity"/>
    <property type="evidence" value="ECO:0007669"/>
    <property type="project" value="UniProtKB-KW"/>
</dbReference>
<feature type="domain" description="Glycosyl transferase family 25" evidence="2">
    <location>
        <begin position="19"/>
        <end position="173"/>
    </location>
</feature>
<feature type="domain" description="Glycosyltransferase 2-like" evidence="1">
    <location>
        <begin position="386"/>
        <end position="553"/>
    </location>
</feature>
<gene>
    <name evidence="3" type="ORF">EDC38_0647</name>
</gene>
<dbReference type="InterPro" id="IPR050834">
    <property type="entry name" value="Glycosyltransf_2"/>
</dbReference>
<dbReference type="PANTHER" id="PTHR43685:SF2">
    <property type="entry name" value="GLYCOSYLTRANSFERASE 2-LIKE DOMAIN-CONTAINING PROTEIN"/>
    <property type="match status" value="1"/>
</dbReference>